<keyword evidence="5 10" id="KW-0067">ATP-binding</keyword>
<evidence type="ECO:0000256" key="1">
    <source>
        <dbReference type="ARBA" id="ARBA00009922"/>
    </source>
</evidence>
<dbReference type="GO" id="GO:0043138">
    <property type="term" value="F:3'-5' DNA helicase activity"/>
    <property type="evidence" value="ECO:0007669"/>
    <property type="project" value="UniProtKB-EC"/>
</dbReference>
<dbReference type="FunFam" id="1.10.486.10:FF:000003">
    <property type="entry name" value="ATP-dependent DNA helicase"/>
    <property type="match status" value="1"/>
</dbReference>
<evidence type="ECO:0000256" key="10">
    <source>
        <dbReference type="PROSITE-ProRule" id="PRU00560"/>
    </source>
</evidence>
<dbReference type="GO" id="GO:0005524">
    <property type="term" value="F:ATP binding"/>
    <property type="evidence" value="ECO:0007669"/>
    <property type="project" value="UniProtKB-UniRule"/>
</dbReference>
<feature type="binding site" evidence="10">
    <location>
        <begin position="27"/>
        <end position="34"/>
    </location>
    <ligand>
        <name>ATP</name>
        <dbReference type="ChEBI" id="CHEBI:30616"/>
    </ligand>
</feature>
<keyword evidence="4 10" id="KW-0347">Helicase</keyword>
<evidence type="ECO:0000313" key="14">
    <source>
        <dbReference type="EMBL" id="MCR1898789.1"/>
    </source>
</evidence>
<dbReference type="Gene3D" id="3.40.50.300">
    <property type="entry name" value="P-loop containing nucleotide triphosphate hydrolases"/>
    <property type="match status" value="2"/>
</dbReference>
<accession>A0AAE3HGU4</accession>
<dbReference type="InterPro" id="IPR014017">
    <property type="entry name" value="DNA_helicase_UvrD-like_C"/>
</dbReference>
<dbReference type="InterPro" id="IPR013986">
    <property type="entry name" value="DExx_box_DNA_helicase_dom_sf"/>
</dbReference>
<dbReference type="InterPro" id="IPR014016">
    <property type="entry name" value="UvrD-like_ATP-bd"/>
</dbReference>
<proteinExistence type="inferred from homology"/>
<dbReference type="EC" id="5.6.2.4" evidence="11"/>
<organism evidence="14 15">
    <name type="scientific">Irregularibacter muris</name>
    <dbReference type="NCBI Taxonomy" id="1796619"/>
    <lineage>
        <taxon>Bacteria</taxon>
        <taxon>Bacillati</taxon>
        <taxon>Bacillota</taxon>
        <taxon>Clostridia</taxon>
        <taxon>Eubacteriales</taxon>
        <taxon>Eubacteriaceae</taxon>
        <taxon>Irregularibacter</taxon>
    </lineage>
</organism>
<dbReference type="GO" id="GO:0016787">
    <property type="term" value="F:hydrolase activity"/>
    <property type="evidence" value="ECO:0007669"/>
    <property type="project" value="UniProtKB-UniRule"/>
</dbReference>
<dbReference type="NCBIfam" id="TIGR01073">
    <property type="entry name" value="pcrA"/>
    <property type="match status" value="1"/>
</dbReference>
<dbReference type="InterPro" id="IPR000212">
    <property type="entry name" value="DNA_helicase_UvrD/REP"/>
</dbReference>
<comment type="catalytic activity">
    <reaction evidence="8">
        <text>Couples ATP hydrolysis with the unwinding of duplex DNA by translocating in the 3'-5' direction.</text>
        <dbReference type="EC" id="5.6.2.4"/>
    </reaction>
</comment>
<dbReference type="RefSeq" id="WP_257530487.1">
    <property type="nucleotide sequence ID" value="NZ_JANKAS010000005.1"/>
</dbReference>
<keyword evidence="15" id="KW-1185">Reference proteome</keyword>
<dbReference type="CDD" id="cd18807">
    <property type="entry name" value="SF1_C_UvrD"/>
    <property type="match status" value="1"/>
</dbReference>
<comment type="caution">
    <text evidence="14">The sequence shown here is derived from an EMBL/GenBank/DDBJ whole genome shotgun (WGS) entry which is preliminary data.</text>
</comment>
<evidence type="ECO:0000256" key="9">
    <source>
        <dbReference type="ARBA" id="ARBA00048988"/>
    </source>
</evidence>
<evidence type="ECO:0000256" key="11">
    <source>
        <dbReference type="RuleBase" id="RU364053"/>
    </source>
</evidence>
<dbReference type="GO" id="GO:0033202">
    <property type="term" value="C:DNA helicase complex"/>
    <property type="evidence" value="ECO:0007669"/>
    <property type="project" value="TreeGrafter"/>
</dbReference>
<dbReference type="PANTHER" id="PTHR11070:SF2">
    <property type="entry name" value="ATP-DEPENDENT DNA HELICASE SRS2"/>
    <property type="match status" value="1"/>
</dbReference>
<evidence type="ECO:0000313" key="15">
    <source>
        <dbReference type="Proteomes" id="UP001205748"/>
    </source>
</evidence>
<dbReference type="GO" id="GO:0003677">
    <property type="term" value="F:DNA binding"/>
    <property type="evidence" value="ECO:0007669"/>
    <property type="project" value="UniProtKB-KW"/>
</dbReference>
<keyword evidence="3 10" id="KW-0378">Hydrolase</keyword>
<dbReference type="Proteomes" id="UP001205748">
    <property type="component" value="Unassembled WGS sequence"/>
</dbReference>
<gene>
    <name evidence="14" type="primary">pcrA</name>
    <name evidence="14" type="ORF">NSA47_07305</name>
</gene>
<dbReference type="AlphaFoldDB" id="A0AAE3HGU4"/>
<dbReference type="InterPro" id="IPR027417">
    <property type="entry name" value="P-loop_NTPase"/>
</dbReference>
<dbReference type="FunFam" id="1.10.10.160:FF:000001">
    <property type="entry name" value="ATP-dependent DNA helicase"/>
    <property type="match status" value="1"/>
</dbReference>
<dbReference type="PROSITE" id="PS51198">
    <property type="entry name" value="UVRD_HELICASE_ATP_BIND"/>
    <property type="match status" value="1"/>
</dbReference>
<reference evidence="14" key="1">
    <citation type="submission" date="2022-07" db="EMBL/GenBank/DDBJ databases">
        <title>Enhanced cultured diversity of the mouse gut microbiota enables custom-made synthetic communities.</title>
        <authorList>
            <person name="Afrizal A."/>
        </authorList>
    </citation>
    <scope>NUCLEOTIDE SEQUENCE</scope>
    <source>
        <strain evidence="14">DSM 28593</strain>
    </source>
</reference>
<evidence type="ECO:0000256" key="5">
    <source>
        <dbReference type="ARBA" id="ARBA00022840"/>
    </source>
</evidence>
<dbReference type="CDD" id="cd17932">
    <property type="entry name" value="DEXQc_UvrD"/>
    <property type="match status" value="1"/>
</dbReference>
<keyword evidence="7" id="KW-0413">Isomerase</keyword>
<keyword evidence="2 10" id="KW-0547">Nucleotide-binding</keyword>
<dbReference type="GO" id="GO:0009314">
    <property type="term" value="P:response to radiation"/>
    <property type="evidence" value="ECO:0007669"/>
    <property type="project" value="UniProtKB-ARBA"/>
</dbReference>
<evidence type="ECO:0000256" key="4">
    <source>
        <dbReference type="ARBA" id="ARBA00022806"/>
    </source>
</evidence>
<evidence type="ECO:0000259" key="13">
    <source>
        <dbReference type="PROSITE" id="PS51217"/>
    </source>
</evidence>
<evidence type="ECO:0000256" key="8">
    <source>
        <dbReference type="ARBA" id="ARBA00034617"/>
    </source>
</evidence>
<comment type="catalytic activity">
    <reaction evidence="9 11">
        <text>ATP + H2O = ADP + phosphate + H(+)</text>
        <dbReference type="Rhea" id="RHEA:13065"/>
        <dbReference type="ChEBI" id="CHEBI:15377"/>
        <dbReference type="ChEBI" id="CHEBI:15378"/>
        <dbReference type="ChEBI" id="CHEBI:30616"/>
        <dbReference type="ChEBI" id="CHEBI:43474"/>
        <dbReference type="ChEBI" id="CHEBI:456216"/>
        <dbReference type="EC" id="5.6.2.4"/>
    </reaction>
</comment>
<evidence type="ECO:0000256" key="7">
    <source>
        <dbReference type="ARBA" id="ARBA00023235"/>
    </source>
</evidence>
<feature type="domain" description="UvrD-like helicase C-terminal" evidence="13">
    <location>
        <begin position="287"/>
        <end position="562"/>
    </location>
</feature>
<evidence type="ECO:0000256" key="2">
    <source>
        <dbReference type="ARBA" id="ARBA00022741"/>
    </source>
</evidence>
<dbReference type="GO" id="GO:0000725">
    <property type="term" value="P:recombinational repair"/>
    <property type="evidence" value="ECO:0007669"/>
    <property type="project" value="TreeGrafter"/>
</dbReference>
<feature type="domain" description="UvrD-like helicase ATP-binding" evidence="12">
    <location>
        <begin position="6"/>
        <end position="286"/>
    </location>
</feature>
<dbReference type="Pfam" id="PF13361">
    <property type="entry name" value="UvrD_C"/>
    <property type="match status" value="1"/>
</dbReference>
<dbReference type="GO" id="GO:0006260">
    <property type="term" value="P:DNA replication"/>
    <property type="evidence" value="ECO:0007669"/>
    <property type="project" value="InterPro"/>
</dbReference>
<name>A0AAE3HGU4_9FIRM</name>
<protein>
    <recommendedName>
        <fullName evidence="11">ATP-dependent DNA helicase</fullName>
        <ecNumber evidence="11">5.6.2.4</ecNumber>
    </recommendedName>
</protein>
<evidence type="ECO:0000259" key="12">
    <source>
        <dbReference type="PROSITE" id="PS51198"/>
    </source>
</evidence>
<dbReference type="Gene3D" id="1.10.486.10">
    <property type="entry name" value="PCRA, domain 4"/>
    <property type="match status" value="1"/>
</dbReference>
<sequence>MSNLLQGLNPQQVQGVENTEGPLLILAGAGSGKTRVLTHRIAYIIEQGKAYPSQILAITFTNKAAKEMRHRVEKLVGPESNSIWVSTFHSMCVRMLRKDIEKLDYGRNFVIYDTIDQKSLMQECLRELNMSEKQFPIPGVTSAISEAKDKLLTPEEYLRQNQENYRLEKIGSVYRLYQRKLKKNNALDFDDLIFKTIELFRENPEVLEYYQRKFKYLLVDEYQDTSHAQYQLIEMLSRLYKNLCVVGDDDQSIYRFRGADLRNILEFERDYPNAKIIKLEQNYRSFQNILDAANCVIQNNTGRKSKKLWTDKKEGNSIYVCGNNNEYEEGNFIAQEIEKCRNQEERNYRDFAILYRTNAQSRVIEESLMRAGIPYQIFGGQKFYSRMEIKDIVAYLTLMENPFDDIALKRIINMPKRGIGKTTLEKIEGYAEFKDIGMYSAISNIEEVPGLTERVKGKIKSFADMMAKFSTLKEVMGLTDLIRQVIEDTGYMDMLREGKVDKADIRMENLEEFVSGAAEFESNSDETSLQAFLENVALVADIDNLDSEEGAAVLMTLHNAKGLEFPVVFLAGMEEGMFPHSRSLTDYEEMEEERRLCYVGITRAMEKLYMSYALQRSIYGQTTYYSKSRFLNEIPSQLLEQEEEKSVFRSEPAFSNKFAYHQGRENALKSTPTKSTPVSQNKNISSSDVKVGMKVKHGKWGIGTVVERKEQEGDILLSIAFPGLGIKKLSLSFAPLTIIG</sequence>
<evidence type="ECO:0000256" key="6">
    <source>
        <dbReference type="ARBA" id="ARBA00023125"/>
    </source>
</evidence>
<dbReference type="PANTHER" id="PTHR11070">
    <property type="entry name" value="UVRD / RECB / PCRA DNA HELICASE FAMILY MEMBER"/>
    <property type="match status" value="1"/>
</dbReference>
<dbReference type="SUPFAM" id="SSF52540">
    <property type="entry name" value="P-loop containing nucleoside triphosphate hydrolases"/>
    <property type="match status" value="1"/>
</dbReference>
<dbReference type="Gene3D" id="1.10.10.160">
    <property type="match status" value="1"/>
</dbReference>
<dbReference type="Pfam" id="PF21196">
    <property type="entry name" value="PcrA_UvrD_tudor"/>
    <property type="match status" value="1"/>
</dbReference>
<dbReference type="InterPro" id="IPR005751">
    <property type="entry name" value="ATP-dep_DNA_helicase_PcrA"/>
</dbReference>
<dbReference type="EMBL" id="JANKAS010000005">
    <property type="protein sequence ID" value="MCR1898789.1"/>
    <property type="molecule type" value="Genomic_DNA"/>
</dbReference>
<dbReference type="GO" id="GO:0005829">
    <property type="term" value="C:cytosol"/>
    <property type="evidence" value="ECO:0007669"/>
    <property type="project" value="TreeGrafter"/>
</dbReference>
<evidence type="ECO:0000256" key="3">
    <source>
        <dbReference type="ARBA" id="ARBA00022801"/>
    </source>
</evidence>
<comment type="similarity">
    <text evidence="1 11">Belongs to the helicase family. UvrD subfamily.</text>
</comment>
<keyword evidence="6 11" id="KW-0238">DNA-binding</keyword>
<dbReference type="Pfam" id="PF00580">
    <property type="entry name" value="UvrD-helicase"/>
    <property type="match status" value="1"/>
</dbReference>
<dbReference type="PROSITE" id="PS51217">
    <property type="entry name" value="UVRD_HELICASE_CTER"/>
    <property type="match status" value="1"/>
</dbReference>